<dbReference type="GO" id="GO:0043161">
    <property type="term" value="P:proteasome-mediated ubiquitin-dependent protein catabolic process"/>
    <property type="evidence" value="ECO:0000318"/>
    <property type="project" value="GO_Central"/>
</dbReference>
<dbReference type="FunFam" id="2.120.10.30:FF:000025">
    <property type="entry name" value="E3 ubiquitin-protein ligase TRIM71"/>
    <property type="match status" value="1"/>
</dbReference>
<dbReference type="InterPro" id="IPR000315">
    <property type="entry name" value="Znf_B-box"/>
</dbReference>
<dbReference type="PROSITE" id="PS51125">
    <property type="entry name" value="NHL"/>
    <property type="match status" value="6"/>
</dbReference>
<keyword evidence="3" id="KW-0479">Metal-binding</keyword>
<feature type="repeat" description="NHL" evidence="9">
    <location>
        <begin position="500"/>
        <end position="540"/>
    </location>
</feature>
<keyword evidence="4" id="KW-0677">Repeat</keyword>
<proteinExistence type="inferred from homology"/>
<evidence type="ECO:0000313" key="12">
    <source>
        <dbReference type="Ensembl" id="ENSCINP00000023310.2"/>
    </source>
</evidence>
<organism evidence="12 13">
    <name type="scientific">Ciona intestinalis</name>
    <name type="common">Transparent sea squirt</name>
    <name type="synonym">Ascidia intestinalis</name>
    <dbReference type="NCBI Taxonomy" id="7719"/>
    <lineage>
        <taxon>Eukaryota</taxon>
        <taxon>Metazoa</taxon>
        <taxon>Chordata</taxon>
        <taxon>Tunicata</taxon>
        <taxon>Ascidiacea</taxon>
        <taxon>Phlebobranchia</taxon>
        <taxon>Cionidae</taxon>
        <taxon>Ciona</taxon>
    </lineage>
</organism>
<evidence type="ECO:0000256" key="6">
    <source>
        <dbReference type="ARBA" id="ARBA00022833"/>
    </source>
</evidence>
<dbReference type="SMART" id="SM00336">
    <property type="entry name" value="BBOX"/>
    <property type="match status" value="2"/>
</dbReference>
<dbReference type="Gene3D" id="2.60.40.10">
    <property type="entry name" value="Immunoglobulins"/>
    <property type="match status" value="1"/>
</dbReference>
<evidence type="ECO:0000313" key="13">
    <source>
        <dbReference type="Proteomes" id="UP000008144"/>
    </source>
</evidence>
<evidence type="ECO:0000256" key="10">
    <source>
        <dbReference type="SAM" id="Coils"/>
    </source>
</evidence>
<dbReference type="OMA" id="WKQFDSP"/>
<evidence type="ECO:0000256" key="8">
    <source>
        <dbReference type="PROSITE-ProRule" id="PRU00087"/>
    </source>
</evidence>
<evidence type="ECO:0000256" key="3">
    <source>
        <dbReference type="ARBA" id="ARBA00022723"/>
    </source>
</evidence>
<dbReference type="GO" id="GO:0000209">
    <property type="term" value="P:protein polyubiquitination"/>
    <property type="evidence" value="ECO:0000318"/>
    <property type="project" value="GO_Central"/>
</dbReference>
<feature type="repeat" description="NHL" evidence="9">
    <location>
        <begin position="450"/>
        <end position="493"/>
    </location>
</feature>
<name>F7BEA7_CIOIN</name>
<evidence type="ECO:0000256" key="9">
    <source>
        <dbReference type="PROSITE-ProRule" id="PRU00504"/>
    </source>
</evidence>
<dbReference type="Proteomes" id="UP000008144">
    <property type="component" value="Chromosome 3"/>
</dbReference>
<dbReference type="GO" id="GO:0003723">
    <property type="term" value="F:RNA binding"/>
    <property type="evidence" value="ECO:0007669"/>
    <property type="project" value="UniProtKB-KW"/>
</dbReference>
<keyword evidence="13" id="KW-1185">Reference proteome</keyword>
<keyword evidence="2" id="KW-0217">Developmental protein</keyword>
<dbReference type="Pfam" id="PF01436">
    <property type="entry name" value="NHL"/>
    <property type="match status" value="6"/>
</dbReference>
<feature type="coiled-coil region" evidence="10">
    <location>
        <begin position="134"/>
        <end position="226"/>
    </location>
</feature>
<dbReference type="InterPro" id="IPR001298">
    <property type="entry name" value="Filamin/ABP280_rpt"/>
</dbReference>
<evidence type="ECO:0000259" key="11">
    <source>
        <dbReference type="PROSITE" id="PS50119"/>
    </source>
</evidence>
<dbReference type="SUPFAM" id="SSF81296">
    <property type="entry name" value="E set domains"/>
    <property type="match status" value="1"/>
</dbReference>
<feature type="domain" description="B box-type" evidence="11">
    <location>
        <begin position="78"/>
        <end position="119"/>
    </location>
</feature>
<reference evidence="12" key="3">
    <citation type="submission" date="2025-08" db="UniProtKB">
        <authorList>
            <consortium name="Ensembl"/>
        </authorList>
    </citation>
    <scope>IDENTIFICATION</scope>
</reference>
<dbReference type="InParanoid" id="F7BEA7"/>
<dbReference type="GeneTree" id="ENSGT00940000159099"/>
<dbReference type="CDD" id="cd14954">
    <property type="entry name" value="NHL_TRIM71_like"/>
    <property type="match status" value="1"/>
</dbReference>
<dbReference type="InterPro" id="IPR001258">
    <property type="entry name" value="NHL_repeat"/>
</dbReference>
<dbReference type="FunFam" id="2.120.10.30:FF:000080">
    <property type="entry name" value="E3 ubiquitin-protein ligase TRIM71"/>
    <property type="match status" value="1"/>
</dbReference>
<comment type="similarity">
    <text evidence="1">Belongs to the TRIM/RBCC family.</text>
</comment>
<dbReference type="SUPFAM" id="SSF101898">
    <property type="entry name" value="NHL repeat"/>
    <property type="match status" value="1"/>
</dbReference>
<dbReference type="GO" id="GO:0061630">
    <property type="term" value="F:ubiquitin protein ligase activity"/>
    <property type="evidence" value="ECO:0000318"/>
    <property type="project" value="GO_Central"/>
</dbReference>
<reference evidence="12" key="2">
    <citation type="journal article" date="2008" name="Genome Biol.">
        <title>Improved genome assembly and evidence-based global gene model set for the chordate Ciona intestinalis: new insight into intron and operon populations.</title>
        <authorList>
            <person name="Satou Y."/>
            <person name="Mineta K."/>
            <person name="Ogasawara M."/>
            <person name="Sasakura Y."/>
            <person name="Shoguchi E."/>
            <person name="Ueno K."/>
            <person name="Yamada L."/>
            <person name="Matsumoto J."/>
            <person name="Wasserscheid J."/>
            <person name="Dewar K."/>
            <person name="Wiley G.B."/>
            <person name="Macmil S.L."/>
            <person name="Roe B.A."/>
            <person name="Zeller R.W."/>
            <person name="Hastings K.E."/>
            <person name="Lemaire P."/>
            <person name="Lindquist E."/>
            <person name="Endo T."/>
            <person name="Hotta K."/>
            <person name="Inaba K."/>
        </authorList>
    </citation>
    <scope>NUCLEOTIDE SEQUENCE [LARGE SCALE GENOMIC DNA]</scope>
    <source>
        <strain evidence="12">wild type</strain>
    </source>
</reference>
<dbReference type="GO" id="GO:0008270">
    <property type="term" value="F:zinc ion binding"/>
    <property type="evidence" value="ECO:0007669"/>
    <property type="project" value="UniProtKB-KW"/>
</dbReference>
<dbReference type="Pfam" id="PF00630">
    <property type="entry name" value="Filamin"/>
    <property type="match status" value="1"/>
</dbReference>
<dbReference type="PROSITE" id="PS50119">
    <property type="entry name" value="ZF_BBOX"/>
    <property type="match status" value="2"/>
</dbReference>
<reference evidence="12" key="4">
    <citation type="submission" date="2025-09" db="UniProtKB">
        <authorList>
            <consortium name="Ensembl"/>
        </authorList>
    </citation>
    <scope>IDENTIFICATION</scope>
</reference>
<dbReference type="SMART" id="SM00557">
    <property type="entry name" value="IG_FLMN"/>
    <property type="match status" value="1"/>
</dbReference>
<sequence>MSLHDDIKETENHSCSCGDGVAASSYCRDCKDYLCQRCVSAHYRVRLTKDHIIVKAEQKENNVEQHRQMPYLLSPPCENQNYCTSHTNEVLRLFCDSCSVAICNQCTVFQHSGHNFQYLKDAVEDSKTATISLLSDAKNDLRSLEKSILDIQLLIDRVIGRSKLVVTDVHSMTHKHMMALEQRERDLIEKIEKIKLAKCQILTSQIDRLQQSASSLKTTIEDVKETLDSGEALEILKAKQKMETGLLNISRFCVTTIPHDDDVIMFVQPEPGLLHAFTSLGNVKSSVSAQHSLLSKDGGPSNTVLCGTNASFTIHARDHAGAPRHIGGDVFEILIRRPDSSTFRADVLDSGEGRYRFCFPAVQEGKYSVSAWCRGLPVCDSPFNLLVKRNINYSSRAAAGTPVLTFGKEGSKDGELCRPWGICCDSQGHLIVADRSNNRLQIFNYDGSFHHKFGTSGSRPGQFDRPAGVTVNKQGQIVVADKDNHRIQIFCFDGTFVGMFGERGSKSGQFNYPWDVAVNSVGMIAVTDTRNHRIQLFSPDGTFLHKYGFEGALWKHFDSPRGVAFSHDRIIVTDFNNHRLVIIEPDLQSARYLGSEGNQALQFLRPQGVAIDEEGNIVVADSRNHRIQVFTPTGGLIAVFGGASTTNGSALMDRPSGVTVTPHGHIAVVDFGNNRVIVF</sequence>
<keyword evidence="5 7" id="KW-0863">Zinc-finger</keyword>
<feature type="repeat" description="Filamin" evidence="8">
    <location>
        <begin position="284"/>
        <end position="387"/>
    </location>
</feature>
<evidence type="ECO:0000256" key="1">
    <source>
        <dbReference type="ARBA" id="ARBA00008518"/>
    </source>
</evidence>
<evidence type="ECO:0000256" key="4">
    <source>
        <dbReference type="ARBA" id="ARBA00022737"/>
    </source>
</evidence>
<feature type="repeat" description="NHL" evidence="9">
    <location>
        <begin position="590"/>
        <end position="633"/>
    </location>
</feature>
<dbReference type="Gene3D" id="3.30.160.60">
    <property type="entry name" value="Classic Zinc Finger"/>
    <property type="match status" value="1"/>
</dbReference>
<protein>
    <recommendedName>
        <fullName evidence="11">B box-type domain-containing protein</fullName>
    </recommendedName>
</protein>
<dbReference type="InterPro" id="IPR050952">
    <property type="entry name" value="TRIM-NHL_E3_ligases"/>
</dbReference>
<dbReference type="PANTHER" id="PTHR24104:SF48">
    <property type="entry name" value="PROTEIN WECH"/>
    <property type="match status" value="1"/>
</dbReference>
<feature type="repeat" description="NHL" evidence="9">
    <location>
        <begin position="544"/>
        <end position="586"/>
    </location>
</feature>
<dbReference type="HOGENOM" id="CLU_008645_4_1_1"/>
<dbReference type="STRING" id="7719.ENSCINP00000023310"/>
<feature type="domain" description="B box-type" evidence="11">
    <location>
        <begin position="10"/>
        <end position="56"/>
    </location>
</feature>
<feature type="repeat" description="NHL" evidence="9">
    <location>
        <begin position="403"/>
        <end position="446"/>
    </location>
</feature>
<evidence type="ECO:0000256" key="5">
    <source>
        <dbReference type="ARBA" id="ARBA00022771"/>
    </source>
</evidence>
<dbReference type="CDD" id="cd19796">
    <property type="entry name" value="Bbox2_TRIM71_C-VII"/>
    <property type="match status" value="1"/>
</dbReference>
<dbReference type="InterPro" id="IPR013783">
    <property type="entry name" value="Ig-like_fold"/>
</dbReference>
<keyword evidence="10" id="KW-0175">Coiled coil</keyword>
<dbReference type="PROSITE" id="PS50194">
    <property type="entry name" value="FILAMIN_REPEAT"/>
    <property type="match status" value="1"/>
</dbReference>
<dbReference type="InterPro" id="IPR011042">
    <property type="entry name" value="6-blade_b-propeller_TolB-like"/>
</dbReference>
<dbReference type="Gene3D" id="2.120.10.30">
    <property type="entry name" value="TolB, C-terminal domain"/>
    <property type="match status" value="1"/>
</dbReference>
<keyword evidence="6" id="KW-0862">Zinc</keyword>
<dbReference type="Pfam" id="PF00643">
    <property type="entry name" value="zf-B_box"/>
    <property type="match status" value="1"/>
</dbReference>
<dbReference type="EMBL" id="EAAA01001796">
    <property type="status" value="NOT_ANNOTATED_CDS"/>
    <property type="molecule type" value="Genomic_DNA"/>
</dbReference>
<evidence type="ECO:0000256" key="7">
    <source>
        <dbReference type="PROSITE-ProRule" id="PRU00024"/>
    </source>
</evidence>
<feature type="repeat" description="NHL" evidence="9">
    <location>
        <begin position="653"/>
        <end position="679"/>
    </location>
</feature>
<evidence type="ECO:0000256" key="2">
    <source>
        <dbReference type="ARBA" id="ARBA00022473"/>
    </source>
</evidence>
<dbReference type="SUPFAM" id="SSF57845">
    <property type="entry name" value="B-box zinc-binding domain"/>
    <property type="match status" value="1"/>
</dbReference>
<dbReference type="AlphaFoldDB" id="F7BEA7"/>
<dbReference type="GO" id="GO:0000932">
    <property type="term" value="C:P-body"/>
    <property type="evidence" value="ECO:0007669"/>
    <property type="project" value="UniProtKB-SubCell"/>
</dbReference>
<dbReference type="InterPro" id="IPR014756">
    <property type="entry name" value="Ig_E-set"/>
</dbReference>
<dbReference type="InterPro" id="IPR017868">
    <property type="entry name" value="Filamin/ABP280_repeat-like"/>
</dbReference>
<accession>F7BEA7</accession>
<reference evidence="13" key="1">
    <citation type="journal article" date="2002" name="Science">
        <title>The draft genome of Ciona intestinalis: insights into chordate and vertebrate origins.</title>
        <authorList>
            <person name="Dehal P."/>
            <person name="Satou Y."/>
            <person name="Campbell R.K."/>
            <person name="Chapman J."/>
            <person name="Degnan B."/>
            <person name="De Tomaso A."/>
            <person name="Davidson B."/>
            <person name="Di Gregorio A."/>
            <person name="Gelpke M."/>
            <person name="Goodstein D.M."/>
            <person name="Harafuji N."/>
            <person name="Hastings K.E."/>
            <person name="Ho I."/>
            <person name="Hotta K."/>
            <person name="Huang W."/>
            <person name="Kawashima T."/>
            <person name="Lemaire P."/>
            <person name="Martinez D."/>
            <person name="Meinertzhagen I.A."/>
            <person name="Necula S."/>
            <person name="Nonaka M."/>
            <person name="Putnam N."/>
            <person name="Rash S."/>
            <person name="Saiga H."/>
            <person name="Satake M."/>
            <person name="Terry A."/>
            <person name="Yamada L."/>
            <person name="Wang H.G."/>
            <person name="Awazu S."/>
            <person name="Azumi K."/>
            <person name="Boore J."/>
            <person name="Branno M."/>
            <person name="Chin-Bow S."/>
            <person name="DeSantis R."/>
            <person name="Doyle S."/>
            <person name="Francino P."/>
            <person name="Keys D.N."/>
            <person name="Haga S."/>
            <person name="Hayashi H."/>
            <person name="Hino K."/>
            <person name="Imai K.S."/>
            <person name="Inaba K."/>
            <person name="Kano S."/>
            <person name="Kobayashi K."/>
            <person name="Kobayashi M."/>
            <person name="Lee B.I."/>
            <person name="Makabe K.W."/>
            <person name="Manohar C."/>
            <person name="Matassi G."/>
            <person name="Medina M."/>
            <person name="Mochizuki Y."/>
            <person name="Mount S."/>
            <person name="Morishita T."/>
            <person name="Miura S."/>
            <person name="Nakayama A."/>
            <person name="Nishizaka S."/>
            <person name="Nomoto H."/>
            <person name="Ohta F."/>
            <person name="Oishi K."/>
            <person name="Rigoutsos I."/>
            <person name="Sano M."/>
            <person name="Sasaki A."/>
            <person name="Sasakura Y."/>
            <person name="Shoguchi E."/>
            <person name="Shin-i T."/>
            <person name="Spagnuolo A."/>
            <person name="Stainier D."/>
            <person name="Suzuki M.M."/>
            <person name="Tassy O."/>
            <person name="Takatori N."/>
            <person name="Tokuoka M."/>
            <person name="Yagi K."/>
            <person name="Yoshizaki F."/>
            <person name="Wada S."/>
            <person name="Zhang C."/>
            <person name="Hyatt P.D."/>
            <person name="Larimer F."/>
            <person name="Detter C."/>
            <person name="Doggett N."/>
            <person name="Glavina T."/>
            <person name="Hawkins T."/>
            <person name="Richardson P."/>
            <person name="Lucas S."/>
            <person name="Kohara Y."/>
            <person name="Levine M."/>
            <person name="Satoh N."/>
            <person name="Rokhsar D.S."/>
        </authorList>
    </citation>
    <scope>NUCLEOTIDE SEQUENCE [LARGE SCALE GENOMIC DNA]</scope>
</reference>
<dbReference type="Ensembl" id="ENSCINT00000023556.2">
    <property type="protein sequence ID" value="ENSCINP00000023310.2"/>
    <property type="gene ID" value="ENSCING00000012507.2"/>
</dbReference>
<dbReference type="PANTHER" id="PTHR24104">
    <property type="entry name" value="E3 UBIQUITIN-PROTEIN LIGASE NHLRC1-RELATED"/>
    <property type="match status" value="1"/>
</dbReference>